<dbReference type="Pfam" id="PF04818">
    <property type="entry name" value="CID"/>
    <property type="match status" value="1"/>
</dbReference>
<dbReference type="GO" id="GO:0006874">
    <property type="term" value="P:intracellular calcium ion homeostasis"/>
    <property type="evidence" value="ECO:0007669"/>
    <property type="project" value="TreeGrafter"/>
</dbReference>
<dbReference type="InterPro" id="IPR006569">
    <property type="entry name" value="CID_dom"/>
</dbReference>
<dbReference type="PANTHER" id="PTHR12323">
    <property type="entry name" value="SR-RELATED CTD ASSOCIATED FACTOR 6"/>
    <property type="match status" value="1"/>
</dbReference>
<dbReference type="PANTHER" id="PTHR12323:SF0">
    <property type="entry name" value="CALCIUM HOMEOSTASIS ENDOPLASMIC RETICULUM PROTEIN"/>
    <property type="match status" value="1"/>
</dbReference>
<dbReference type="InterPro" id="IPR008942">
    <property type="entry name" value="ENTH_VHS"/>
</dbReference>
<name>A0A5S6QDU8_TRIMR</name>
<reference evidence="3" key="1">
    <citation type="submission" date="2019-12" db="UniProtKB">
        <authorList>
            <consortium name="WormBaseParasite"/>
        </authorList>
    </citation>
    <scope>IDENTIFICATION</scope>
</reference>
<sequence>MADNNNSPTPPPAPKPESVLPIAIEAQVARAKAIKFLIDQMRMSKENLNAQWNSIMCQQDNEVREAIQVAENNTIMRISAECGTDLNQLAALLVSLKMKCTKGSILRCNTWITKNSGNQKCEELIMRYLLAIVKHTRNTAKFKLYILYVVNDLLHNW</sequence>
<keyword evidence="2" id="KW-1185">Reference proteome</keyword>
<dbReference type="WBParaSite" id="TMUE_1000005359.1">
    <property type="protein sequence ID" value="TMUE_1000005359.1"/>
    <property type="gene ID" value="WBGene00302566"/>
</dbReference>
<organism evidence="2 3">
    <name type="scientific">Trichuris muris</name>
    <name type="common">Mouse whipworm</name>
    <dbReference type="NCBI Taxonomy" id="70415"/>
    <lineage>
        <taxon>Eukaryota</taxon>
        <taxon>Metazoa</taxon>
        <taxon>Ecdysozoa</taxon>
        <taxon>Nematoda</taxon>
        <taxon>Enoplea</taxon>
        <taxon>Dorylaimia</taxon>
        <taxon>Trichinellida</taxon>
        <taxon>Trichuridae</taxon>
        <taxon>Trichuris</taxon>
    </lineage>
</organism>
<accession>A0A5S6QDU8</accession>
<dbReference type="GO" id="GO:0048471">
    <property type="term" value="C:perinuclear region of cytoplasm"/>
    <property type="evidence" value="ECO:0007669"/>
    <property type="project" value="TreeGrafter"/>
</dbReference>
<evidence type="ECO:0000313" key="3">
    <source>
        <dbReference type="WBParaSite" id="TMUE_1000005359.1"/>
    </source>
</evidence>
<protein>
    <submittedName>
        <fullName evidence="3">CID domain-containing protein</fullName>
    </submittedName>
</protein>
<evidence type="ECO:0000313" key="2">
    <source>
        <dbReference type="Proteomes" id="UP000046395"/>
    </source>
</evidence>
<evidence type="ECO:0000259" key="1">
    <source>
        <dbReference type="PROSITE" id="PS51391"/>
    </source>
</evidence>
<dbReference type="AlphaFoldDB" id="A0A5S6QDU8"/>
<dbReference type="Gene3D" id="1.25.40.90">
    <property type="match status" value="1"/>
</dbReference>
<proteinExistence type="predicted"/>
<dbReference type="STRING" id="70415.A0A5S6QDU8"/>
<feature type="domain" description="CID" evidence="1">
    <location>
        <begin position="81"/>
        <end position="157"/>
    </location>
</feature>
<dbReference type="PROSITE" id="PS51391">
    <property type="entry name" value="CID"/>
    <property type="match status" value="1"/>
</dbReference>
<dbReference type="Proteomes" id="UP000046395">
    <property type="component" value="Unassembled WGS sequence"/>
</dbReference>